<gene>
    <name evidence="12" type="ORF">GGR12_003178</name>
</gene>
<dbReference type="InterPro" id="IPR012910">
    <property type="entry name" value="Plug_dom"/>
</dbReference>
<dbReference type="Pfam" id="PF07715">
    <property type="entry name" value="Plug"/>
    <property type="match status" value="1"/>
</dbReference>
<keyword evidence="2 8" id="KW-0813">Transport</keyword>
<protein>
    <submittedName>
        <fullName evidence="12">Iron complex outermembrane receptor protein</fullName>
    </submittedName>
</protein>
<accession>A0A7W6NRK6</accession>
<dbReference type="SUPFAM" id="SSF56935">
    <property type="entry name" value="Porins"/>
    <property type="match status" value="1"/>
</dbReference>
<evidence type="ECO:0000256" key="3">
    <source>
        <dbReference type="ARBA" id="ARBA00022452"/>
    </source>
</evidence>
<keyword evidence="12" id="KW-0675">Receptor</keyword>
<evidence type="ECO:0000256" key="5">
    <source>
        <dbReference type="ARBA" id="ARBA00023077"/>
    </source>
</evidence>
<dbReference type="Gene3D" id="2.40.170.20">
    <property type="entry name" value="TonB-dependent receptor, beta-barrel domain"/>
    <property type="match status" value="1"/>
</dbReference>
<dbReference type="EMBL" id="JACIDM010000003">
    <property type="protein sequence ID" value="MBB4084290.1"/>
    <property type="molecule type" value="Genomic_DNA"/>
</dbReference>
<comment type="caution">
    <text evidence="12">The sequence shown here is derived from an EMBL/GenBank/DDBJ whole genome shotgun (WGS) entry which is preliminary data.</text>
</comment>
<dbReference type="InterPro" id="IPR000531">
    <property type="entry name" value="Beta-barrel_TonB"/>
</dbReference>
<keyword evidence="13" id="KW-1185">Reference proteome</keyword>
<keyword evidence="3 8" id="KW-1134">Transmembrane beta strand</keyword>
<evidence type="ECO:0000313" key="12">
    <source>
        <dbReference type="EMBL" id="MBB4084290.1"/>
    </source>
</evidence>
<evidence type="ECO:0000256" key="9">
    <source>
        <dbReference type="RuleBase" id="RU003357"/>
    </source>
</evidence>
<keyword evidence="7 8" id="KW-0998">Cell outer membrane</keyword>
<evidence type="ECO:0000259" key="11">
    <source>
        <dbReference type="Pfam" id="PF07715"/>
    </source>
</evidence>
<evidence type="ECO:0000256" key="6">
    <source>
        <dbReference type="ARBA" id="ARBA00023136"/>
    </source>
</evidence>
<reference evidence="12 13" key="1">
    <citation type="submission" date="2020-08" db="EMBL/GenBank/DDBJ databases">
        <title>Genomic Encyclopedia of Type Strains, Phase IV (KMG-IV): sequencing the most valuable type-strain genomes for metagenomic binning, comparative biology and taxonomic classification.</title>
        <authorList>
            <person name="Goeker M."/>
        </authorList>
    </citation>
    <scope>NUCLEOTIDE SEQUENCE [LARGE SCALE GENOMIC DNA]</scope>
    <source>
        <strain evidence="12 13">DSM 23960</strain>
    </source>
</reference>
<dbReference type="PANTHER" id="PTHR30069:SF37">
    <property type="entry name" value="FERRIC VIBRIOBACTIN RECEPTOR VIUA"/>
    <property type="match status" value="1"/>
</dbReference>
<evidence type="ECO:0000256" key="8">
    <source>
        <dbReference type="PROSITE-ProRule" id="PRU01360"/>
    </source>
</evidence>
<comment type="similarity">
    <text evidence="8 9">Belongs to the TonB-dependent receptor family.</text>
</comment>
<dbReference type="AlphaFoldDB" id="A0A7W6NRK6"/>
<comment type="subcellular location">
    <subcellularLocation>
        <location evidence="1 8">Cell outer membrane</location>
        <topology evidence="1 8">Multi-pass membrane protein</topology>
    </subcellularLocation>
</comment>
<evidence type="ECO:0000256" key="2">
    <source>
        <dbReference type="ARBA" id="ARBA00022448"/>
    </source>
</evidence>
<keyword evidence="5 9" id="KW-0798">TonB box</keyword>
<feature type="domain" description="TonB-dependent receptor-like beta-barrel" evidence="10">
    <location>
        <begin position="177"/>
        <end position="577"/>
    </location>
</feature>
<evidence type="ECO:0000259" key="10">
    <source>
        <dbReference type="Pfam" id="PF00593"/>
    </source>
</evidence>
<dbReference type="Proteomes" id="UP000529946">
    <property type="component" value="Unassembled WGS sequence"/>
</dbReference>
<proteinExistence type="inferred from homology"/>
<dbReference type="InterPro" id="IPR036942">
    <property type="entry name" value="Beta-barrel_TonB_sf"/>
</dbReference>
<dbReference type="GO" id="GO:0044718">
    <property type="term" value="P:siderophore transmembrane transport"/>
    <property type="evidence" value="ECO:0007669"/>
    <property type="project" value="TreeGrafter"/>
</dbReference>
<evidence type="ECO:0000256" key="1">
    <source>
        <dbReference type="ARBA" id="ARBA00004571"/>
    </source>
</evidence>
<dbReference type="RefSeq" id="WP_183205603.1">
    <property type="nucleotide sequence ID" value="NZ_BAAAER010000003.1"/>
</dbReference>
<dbReference type="Gene3D" id="2.170.130.10">
    <property type="entry name" value="TonB-dependent receptor, plug domain"/>
    <property type="match status" value="1"/>
</dbReference>
<dbReference type="PANTHER" id="PTHR30069">
    <property type="entry name" value="TONB-DEPENDENT OUTER MEMBRANE RECEPTOR"/>
    <property type="match status" value="1"/>
</dbReference>
<name>A0A7W6NRK6_9CAUL</name>
<dbReference type="InterPro" id="IPR037066">
    <property type="entry name" value="Plug_dom_sf"/>
</dbReference>
<evidence type="ECO:0000313" key="13">
    <source>
        <dbReference type="Proteomes" id="UP000529946"/>
    </source>
</evidence>
<evidence type="ECO:0000256" key="7">
    <source>
        <dbReference type="ARBA" id="ARBA00023237"/>
    </source>
</evidence>
<dbReference type="GO" id="GO:0009279">
    <property type="term" value="C:cell outer membrane"/>
    <property type="evidence" value="ECO:0007669"/>
    <property type="project" value="UniProtKB-SubCell"/>
</dbReference>
<dbReference type="Pfam" id="PF00593">
    <property type="entry name" value="TonB_dep_Rec_b-barrel"/>
    <property type="match status" value="1"/>
</dbReference>
<dbReference type="InterPro" id="IPR039426">
    <property type="entry name" value="TonB-dep_rcpt-like"/>
</dbReference>
<dbReference type="PROSITE" id="PS52016">
    <property type="entry name" value="TONB_DEPENDENT_REC_3"/>
    <property type="match status" value="1"/>
</dbReference>
<organism evidence="12 13">
    <name type="scientific">Brevundimonas lenta</name>
    <dbReference type="NCBI Taxonomy" id="424796"/>
    <lineage>
        <taxon>Bacteria</taxon>
        <taxon>Pseudomonadati</taxon>
        <taxon>Pseudomonadota</taxon>
        <taxon>Alphaproteobacteria</taxon>
        <taxon>Caulobacterales</taxon>
        <taxon>Caulobacteraceae</taxon>
        <taxon>Brevundimonas</taxon>
    </lineage>
</organism>
<evidence type="ECO:0000256" key="4">
    <source>
        <dbReference type="ARBA" id="ARBA00022692"/>
    </source>
</evidence>
<sequence length="606" mass="65217">MTQAAAAARPQDLSGLSLEELAAIEVTSVSRRPEQLSQAAAAVFVITRDDIRRSGAASLPEVLRLAPNLQVQRVNAGDYAISARGFNSFETANKLLVLIDGRSIYTTLFSGVLWDAQGVVLEDIEQIEVISGPGGALYGSNAVNGVINITTRSARNTAGPALSAGLGNDDRTLTLRQGGQLGDSGAWRLFATGFDRSASEFETGGKADDATAGVRIGGRADWDTSLGSWSVQGDLYDHQVLGDVVLQGGHLQGRWTRDLGENGQLMAQTYYDHTDRVSAASNERVSTIDLAVQHAFDSGSHAVVWGGGYRWVENSLVSAPGSGAFLSPEERRITLGNLFIQDQISLSAAVTLTVGVKLEDSSFTGFEVLPNVRLAWSREDGSLVWGAISRAARTANRIDRDLTLPGLLVGGDFQSEQLTAYELGYRSQPTPNLSFSISAFYNDYDDLRTLQPDAATFIPLSFGNGGEGHTSGVEAWGSYQITPRWRLDFGAATLDKDFRVKADALDLSNLASIGDDPGWQVLLGSKSQLTDNLELDVRLRAVDELDVSHLDGYVEADVRLGWRFANGSEIALTGSNLLDDSRLETADPTRRRVLGRSVYATYRAGF</sequence>
<keyword evidence="6 8" id="KW-0472">Membrane</keyword>
<dbReference type="GO" id="GO:0015344">
    <property type="term" value="F:siderophore uptake transmembrane transporter activity"/>
    <property type="evidence" value="ECO:0007669"/>
    <property type="project" value="TreeGrafter"/>
</dbReference>
<keyword evidence="4 8" id="KW-0812">Transmembrane</keyword>
<feature type="domain" description="TonB-dependent receptor plug" evidence="11">
    <location>
        <begin position="37"/>
        <end position="146"/>
    </location>
</feature>